<keyword evidence="3" id="KW-1185">Reference proteome</keyword>
<evidence type="ECO:0000256" key="1">
    <source>
        <dbReference type="SAM" id="MobiDB-lite"/>
    </source>
</evidence>
<reference evidence="2" key="2">
    <citation type="submission" date="2024-10" db="UniProtKB">
        <authorList>
            <consortium name="EnsemblProtists"/>
        </authorList>
    </citation>
    <scope>IDENTIFICATION</scope>
</reference>
<reference evidence="3" key="1">
    <citation type="journal article" date="2013" name="Nature">
        <title>Pan genome of the phytoplankton Emiliania underpins its global distribution.</title>
        <authorList>
            <person name="Read B.A."/>
            <person name="Kegel J."/>
            <person name="Klute M.J."/>
            <person name="Kuo A."/>
            <person name="Lefebvre S.C."/>
            <person name="Maumus F."/>
            <person name="Mayer C."/>
            <person name="Miller J."/>
            <person name="Monier A."/>
            <person name="Salamov A."/>
            <person name="Young J."/>
            <person name="Aguilar M."/>
            <person name="Claverie J.M."/>
            <person name="Frickenhaus S."/>
            <person name="Gonzalez K."/>
            <person name="Herman E.K."/>
            <person name="Lin Y.C."/>
            <person name="Napier J."/>
            <person name="Ogata H."/>
            <person name="Sarno A.F."/>
            <person name="Shmutz J."/>
            <person name="Schroeder D."/>
            <person name="de Vargas C."/>
            <person name="Verret F."/>
            <person name="von Dassow P."/>
            <person name="Valentin K."/>
            <person name="Van de Peer Y."/>
            <person name="Wheeler G."/>
            <person name="Dacks J.B."/>
            <person name="Delwiche C.F."/>
            <person name="Dyhrman S.T."/>
            <person name="Glockner G."/>
            <person name="John U."/>
            <person name="Richards T."/>
            <person name="Worden A.Z."/>
            <person name="Zhang X."/>
            <person name="Grigoriev I.V."/>
            <person name="Allen A.E."/>
            <person name="Bidle K."/>
            <person name="Borodovsky M."/>
            <person name="Bowler C."/>
            <person name="Brownlee C."/>
            <person name="Cock J.M."/>
            <person name="Elias M."/>
            <person name="Gladyshev V.N."/>
            <person name="Groth M."/>
            <person name="Guda C."/>
            <person name="Hadaegh A."/>
            <person name="Iglesias-Rodriguez M.D."/>
            <person name="Jenkins J."/>
            <person name="Jones B.M."/>
            <person name="Lawson T."/>
            <person name="Leese F."/>
            <person name="Lindquist E."/>
            <person name="Lobanov A."/>
            <person name="Lomsadze A."/>
            <person name="Malik S.B."/>
            <person name="Marsh M.E."/>
            <person name="Mackinder L."/>
            <person name="Mock T."/>
            <person name="Mueller-Roeber B."/>
            <person name="Pagarete A."/>
            <person name="Parker M."/>
            <person name="Probert I."/>
            <person name="Quesneville H."/>
            <person name="Raines C."/>
            <person name="Rensing S.A."/>
            <person name="Riano-Pachon D.M."/>
            <person name="Richier S."/>
            <person name="Rokitta S."/>
            <person name="Shiraiwa Y."/>
            <person name="Soanes D.M."/>
            <person name="van der Giezen M."/>
            <person name="Wahlund T.M."/>
            <person name="Williams B."/>
            <person name="Wilson W."/>
            <person name="Wolfe G."/>
            <person name="Wurch L.L."/>
        </authorList>
    </citation>
    <scope>NUCLEOTIDE SEQUENCE</scope>
</reference>
<dbReference type="PaxDb" id="2903-EOD35709"/>
<accession>A0A0D3KIX4</accession>
<organism evidence="2 3">
    <name type="scientific">Emiliania huxleyi (strain CCMP1516)</name>
    <dbReference type="NCBI Taxonomy" id="280463"/>
    <lineage>
        <taxon>Eukaryota</taxon>
        <taxon>Haptista</taxon>
        <taxon>Haptophyta</taxon>
        <taxon>Prymnesiophyceae</taxon>
        <taxon>Isochrysidales</taxon>
        <taxon>Noelaerhabdaceae</taxon>
        <taxon>Emiliania</taxon>
    </lineage>
</organism>
<sequence>ATEQSQPQTPSGAESASGTATDEESVNEADGEATGGKGEQLAAQADSQPNMGSDSQPTISDWLNAKHADRRPKVKVAPRGGWWVVSLYDHSLQALRPWAEAGYNCVAFDWKHPEGKPTMDGGVERRHADLDDPATLEAIEEEFGAHTHFVSGFPPCNDLSKLDGPNRSRKSQKNPAYQHNAADRCSSLAEAIEKWPSKPRFYLENPETGALKKLWRGPDFDFDPCDYGGYLPKSDPKPSSGFPAMDAYKKRTGLWTGNGFRMPPHRKVKVDAAFKGVVSIGRGEGTKEADRSLTPRGFAIAVCIYNAADEDRQVYDMRPSSRQPSGGRPGAAARAAEVER</sequence>
<dbReference type="EnsemblProtists" id="EOD35709">
    <property type="protein sequence ID" value="EOD35709"/>
    <property type="gene ID" value="EMIHUDRAFT_122629"/>
</dbReference>
<evidence type="ECO:0000313" key="3">
    <source>
        <dbReference type="Proteomes" id="UP000013827"/>
    </source>
</evidence>
<feature type="compositionally biased region" description="Polar residues" evidence="1">
    <location>
        <begin position="1"/>
        <end position="20"/>
    </location>
</feature>
<evidence type="ECO:0000313" key="2">
    <source>
        <dbReference type="EnsemblProtists" id="EOD35709"/>
    </source>
</evidence>
<feature type="region of interest" description="Disordered" evidence="1">
    <location>
        <begin position="1"/>
        <end position="60"/>
    </location>
</feature>
<evidence type="ECO:0008006" key="4">
    <source>
        <dbReference type="Google" id="ProtNLM"/>
    </source>
</evidence>
<feature type="compositionally biased region" description="Polar residues" evidence="1">
    <location>
        <begin position="45"/>
        <end position="60"/>
    </location>
</feature>
<dbReference type="KEGG" id="ehx:EMIHUDRAFT_122629"/>
<dbReference type="HOGENOM" id="CLU_817841_0_0_1"/>
<dbReference type="RefSeq" id="XP_005788138.1">
    <property type="nucleotide sequence ID" value="XM_005788081.1"/>
</dbReference>
<feature type="region of interest" description="Disordered" evidence="1">
    <location>
        <begin position="160"/>
        <end position="180"/>
    </location>
</feature>
<dbReference type="Proteomes" id="UP000013827">
    <property type="component" value="Unassembled WGS sequence"/>
</dbReference>
<dbReference type="GeneID" id="17280982"/>
<dbReference type="AlphaFoldDB" id="A0A0D3KIX4"/>
<feature type="region of interest" description="Disordered" evidence="1">
    <location>
        <begin position="313"/>
        <end position="340"/>
    </location>
</feature>
<feature type="compositionally biased region" description="Low complexity" evidence="1">
    <location>
        <begin position="330"/>
        <end position="340"/>
    </location>
</feature>
<feature type="compositionally biased region" description="Acidic residues" evidence="1">
    <location>
        <begin position="21"/>
        <end position="31"/>
    </location>
</feature>
<proteinExistence type="predicted"/>
<name>A0A0D3KIX4_EMIH1</name>
<protein>
    <recommendedName>
        <fullName evidence="4">DNA (cytosine-5-)-methyltransferase</fullName>
    </recommendedName>
</protein>